<evidence type="ECO:0000256" key="1">
    <source>
        <dbReference type="ARBA" id="ARBA00004202"/>
    </source>
</evidence>
<dbReference type="PANTHER" id="PTHR43166:SF9">
    <property type="entry name" value="GLUTAMATE_ASPARTATE IMPORT ATP-BINDING PROTEIN GLTL"/>
    <property type="match status" value="1"/>
</dbReference>
<comment type="caution">
    <text evidence="9">The sequence shown here is derived from an EMBL/GenBank/DDBJ whole genome shotgun (WGS) entry which is preliminary data.</text>
</comment>
<dbReference type="PROSITE" id="PS50893">
    <property type="entry name" value="ABC_TRANSPORTER_2"/>
    <property type="match status" value="1"/>
</dbReference>
<evidence type="ECO:0000256" key="6">
    <source>
        <dbReference type="ARBA" id="ARBA00022840"/>
    </source>
</evidence>
<dbReference type="InterPro" id="IPR050086">
    <property type="entry name" value="MetN_ABC_transporter-like"/>
</dbReference>
<accession>A0A398D414</accession>
<comment type="similarity">
    <text evidence="2">Belongs to the ABC transporter superfamily.</text>
</comment>
<dbReference type="SUPFAM" id="SSF52540">
    <property type="entry name" value="P-loop containing nucleoside triphosphate hydrolases"/>
    <property type="match status" value="1"/>
</dbReference>
<dbReference type="GO" id="GO:0016887">
    <property type="term" value="F:ATP hydrolysis activity"/>
    <property type="evidence" value="ECO:0007669"/>
    <property type="project" value="InterPro"/>
</dbReference>
<keyword evidence="6 9" id="KW-0067">ATP-binding</keyword>
<protein>
    <submittedName>
        <fullName evidence="9">Amino acid ABC transporter ATP-binding protein</fullName>
    </submittedName>
</protein>
<sequence length="276" mass="30214">MWSSPVWVRARRRSAMSVTSTDLITVRGVRKRFGAREVLRDIDLNILAGSITVILGTNGAGKTTLLRILGLLEPADEGTVAYDGVVPGASTVAYGTSTRSPSQDGHFLPLRRQMLLAFQHPAIFSSSVLSNVTYGLQLRGVSRAEAEERSMAALRETGISDRARQHASSLSGGEAARLSVARALALQPRLLFLDEPSASLDPYGTKLLEDLLMHMRDDLGMTAVVVTQDIFEARRVADQVAFLHQGRIIEQAPRDDFFTNPRDEQTRRFAAGELLV</sequence>
<keyword evidence="7" id="KW-0472">Membrane</keyword>
<evidence type="ECO:0000313" key="9">
    <source>
        <dbReference type="EMBL" id="RIE05834.1"/>
    </source>
</evidence>
<gene>
    <name evidence="9" type="ORF">SMC7_05385</name>
</gene>
<comment type="subcellular location">
    <subcellularLocation>
        <location evidence="1">Cell membrane</location>
        <topology evidence="1">Peripheral membrane protein</topology>
    </subcellularLocation>
</comment>
<evidence type="ECO:0000313" key="10">
    <source>
        <dbReference type="Proteomes" id="UP000266328"/>
    </source>
</evidence>
<dbReference type="OrthoDB" id="9780431at2"/>
<feature type="domain" description="ABC transporter" evidence="8">
    <location>
        <begin position="24"/>
        <end position="270"/>
    </location>
</feature>
<organism evidence="9 10">
    <name type="scientific">Candidatus Cryosericum terrychapinii</name>
    <dbReference type="NCBI Taxonomy" id="2290919"/>
    <lineage>
        <taxon>Bacteria</taxon>
        <taxon>Pseudomonadati</taxon>
        <taxon>Caldisericota/Cryosericota group</taxon>
        <taxon>Candidatus Cryosericota</taxon>
        <taxon>Candidatus Cryosericia</taxon>
        <taxon>Candidatus Cryosericales</taxon>
        <taxon>Candidatus Cryosericaceae</taxon>
        <taxon>Candidatus Cryosericum</taxon>
    </lineage>
</organism>
<proteinExistence type="inferred from homology"/>
<dbReference type="GO" id="GO:0005524">
    <property type="term" value="F:ATP binding"/>
    <property type="evidence" value="ECO:0007669"/>
    <property type="project" value="UniProtKB-KW"/>
</dbReference>
<evidence type="ECO:0000256" key="3">
    <source>
        <dbReference type="ARBA" id="ARBA00022448"/>
    </source>
</evidence>
<evidence type="ECO:0000256" key="5">
    <source>
        <dbReference type="ARBA" id="ARBA00022741"/>
    </source>
</evidence>
<keyword evidence="10" id="KW-1185">Reference proteome</keyword>
<evidence type="ECO:0000256" key="4">
    <source>
        <dbReference type="ARBA" id="ARBA00022475"/>
    </source>
</evidence>
<dbReference type="InterPro" id="IPR027417">
    <property type="entry name" value="P-loop_NTPase"/>
</dbReference>
<dbReference type="GO" id="GO:0005886">
    <property type="term" value="C:plasma membrane"/>
    <property type="evidence" value="ECO:0007669"/>
    <property type="project" value="UniProtKB-SubCell"/>
</dbReference>
<evidence type="ECO:0000259" key="8">
    <source>
        <dbReference type="PROSITE" id="PS50893"/>
    </source>
</evidence>
<keyword evidence="3" id="KW-0813">Transport</keyword>
<dbReference type="PANTHER" id="PTHR43166">
    <property type="entry name" value="AMINO ACID IMPORT ATP-BINDING PROTEIN"/>
    <property type="match status" value="1"/>
</dbReference>
<dbReference type="PROSITE" id="PS00211">
    <property type="entry name" value="ABC_TRANSPORTER_1"/>
    <property type="match status" value="1"/>
</dbReference>
<evidence type="ECO:0000256" key="2">
    <source>
        <dbReference type="ARBA" id="ARBA00005417"/>
    </source>
</evidence>
<keyword evidence="5" id="KW-0547">Nucleotide-binding</keyword>
<reference evidence="9 10" key="1">
    <citation type="submission" date="2018-09" db="EMBL/GenBank/DDBJ databases">
        <title>Discovery and Ecogenomic Context for Candidatus Cryosericales, a Global Caldiserica Order Active in Thawing Permafrost.</title>
        <authorList>
            <person name="Martinez M.A."/>
            <person name="Woodcroft B.J."/>
            <person name="Ignacio Espinoza J.C."/>
            <person name="Zayed A."/>
            <person name="Singleton C.M."/>
            <person name="Boyd J."/>
            <person name="Li Y.-F."/>
            <person name="Purvine S."/>
            <person name="Maughan H."/>
            <person name="Hodgkins S.B."/>
            <person name="Anderson D."/>
            <person name="Sederholm M."/>
            <person name="Temperton B."/>
            <person name="Saleska S.R."/>
            <person name="Tyson G.W."/>
            <person name="Rich V.I."/>
        </authorList>
    </citation>
    <scope>NUCLEOTIDE SEQUENCE [LARGE SCALE GENOMIC DNA]</scope>
    <source>
        <strain evidence="9 10">SMC7</strain>
    </source>
</reference>
<dbReference type="AlphaFoldDB" id="A0A398D414"/>
<evidence type="ECO:0000256" key="7">
    <source>
        <dbReference type="ARBA" id="ARBA00023136"/>
    </source>
</evidence>
<dbReference type="Pfam" id="PF00005">
    <property type="entry name" value="ABC_tran"/>
    <property type="match status" value="1"/>
</dbReference>
<dbReference type="InterPro" id="IPR017871">
    <property type="entry name" value="ABC_transporter-like_CS"/>
</dbReference>
<name>A0A398D414_9BACT</name>
<dbReference type="SMART" id="SM00382">
    <property type="entry name" value="AAA"/>
    <property type="match status" value="1"/>
</dbReference>
<dbReference type="EMBL" id="QXIS01000032">
    <property type="protein sequence ID" value="RIE05834.1"/>
    <property type="molecule type" value="Genomic_DNA"/>
</dbReference>
<dbReference type="Proteomes" id="UP000266328">
    <property type="component" value="Unassembled WGS sequence"/>
</dbReference>
<dbReference type="InterPro" id="IPR003593">
    <property type="entry name" value="AAA+_ATPase"/>
</dbReference>
<keyword evidence="4" id="KW-1003">Cell membrane</keyword>
<dbReference type="InterPro" id="IPR003439">
    <property type="entry name" value="ABC_transporter-like_ATP-bd"/>
</dbReference>
<dbReference type="Gene3D" id="3.40.50.300">
    <property type="entry name" value="P-loop containing nucleotide triphosphate hydrolases"/>
    <property type="match status" value="1"/>
</dbReference>